<dbReference type="RefSeq" id="WP_184498526.1">
    <property type="nucleotide sequence ID" value="NZ_JACIJO010000006.1"/>
</dbReference>
<dbReference type="Gene3D" id="1.10.287.130">
    <property type="match status" value="1"/>
</dbReference>
<keyword evidence="4" id="KW-1133">Transmembrane helix</keyword>
<dbReference type="Gene3D" id="3.30.565.10">
    <property type="entry name" value="Histidine kinase-like ATPase, C-terminal domain"/>
    <property type="match status" value="1"/>
</dbReference>
<accession>A0A841N464</accession>
<evidence type="ECO:0000313" key="7">
    <source>
        <dbReference type="Proteomes" id="UP000588604"/>
    </source>
</evidence>
<dbReference type="PRINTS" id="PR00344">
    <property type="entry name" value="BCTRLSENSOR"/>
</dbReference>
<evidence type="ECO:0000256" key="4">
    <source>
        <dbReference type="SAM" id="Phobius"/>
    </source>
</evidence>
<dbReference type="GO" id="GO:0000155">
    <property type="term" value="F:phosphorelay sensor kinase activity"/>
    <property type="evidence" value="ECO:0007669"/>
    <property type="project" value="InterPro"/>
</dbReference>
<dbReference type="CDD" id="cd00075">
    <property type="entry name" value="HATPase"/>
    <property type="match status" value="1"/>
</dbReference>
<keyword evidence="4" id="KW-0812">Transmembrane</keyword>
<dbReference type="InterPro" id="IPR036890">
    <property type="entry name" value="HATPase_C_sf"/>
</dbReference>
<proteinExistence type="predicted"/>
<keyword evidence="7" id="KW-1185">Reference proteome</keyword>
<feature type="transmembrane region" description="Helical" evidence="4">
    <location>
        <begin position="257"/>
        <end position="278"/>
    </location>
</feature>
<evidence type="ECO:0000256" key="2">
    <source>
        <dbReference type="ARBA" id="ARBA00012438"/>
    </source>
</evidence>
<dbReference type="AlphaFoldDB" id="A0A841N464"/>
<keyword evidence="3" id="KW-0597">Phosphoprotein</keyword>
<dbReference type="InterPro" id="IPR003661">
    <property type="entry name" value="HisK_dim/P_dom"/>
</dbReference>
<dbReference type="InterPro" id="IPR005467">
    <property type="entry name" value="His_kinase_dom"/>
</dbReference>
<feature type="domain" description="Histidine kinase" evidence="5">
    <location>
        <begin position="297"/>
        <end position="507"/>
    </location>
</feature>
<dbReference type="Pfam" id="PF02518">
    <property type="entry name" value="HATPase_c"/>
    <property type="match status" value="1"/>
</dbReference>
<comment type="catalytic activity">
    <reaction evidence="1">
        <text>ATP + protein L-histidine = ADP + protein N-phospho-L-histidine.</text>
        <dbReference type="EC" id="2.7.13.3"/>
    </reaction>
</comment>
<sequence length="507" mass="57688">MKKLQFKRIGILIGFTLVISIAVQIYRNISQFHQIEDQLISDIQLSLDNALEAYFADLAKTDVFTFTESTPKTSTVTIPDSVDTDSIKGSFFKRIGKSKMILRTLESAEGFDSLRASLSTGDSIGDFDFIPKLSFDSLKNMAVDEVNHINIFRGLESADSIHRLKALTNTIIISITRDSLNFNKINELFQADLDRKGISIDYGMLHFEKDTIAGSYNYPALEQMPFKTVSNSTFLPRGQKLELYFENTALNILKRGIFEILTSLIFLMIISYAFYYLYQTIKNQKEVAEIKQDLISNITHEFKTPIATTLSAIEGIEQFNPTNDPEKNKRYLGISKMQLHKLNLMVEKLLETATLDSEQLMLRMEEIDPEPILRSLLQKYQTLAPEKEIELQVPAQIHPILVDSFHFENVISNLLDNAIKYGGDQIKISLDQSNKTKIKIWDNGGKISSGQKERIFEQFYRIPQGNLHDVKGFGIGLYYVKKIIEKHGGEIDLQIAAKSTSFTTTWP</sequence>
<evidence type="ECO:0000259" key="5">
    <source>
        <dbReference type="PROSITE" id="PS50109"/>
    </source>
</evidence>
<gene>
    <name evidence="6" type="ORF">FHS59_004595</name>
</gene>
<dbReference type="PANTHER" id="PTHR43547:SF2">
    <property type="entry name" value="HYBRID SIGNAL TRANSDUCTION HISTIDINE KINASE C"/>
    <property type="match status" value="1"/>
</dbReference>
<organism evidence="6 7">
    <name type="scientific">Algoriphagus iocasae</name>
    <dbReference type="NCBI Taxonomy" id="1836499"/>
    <lineage>
        <taxon>Bacteria</taxon>
        <taxon>Pseudomonadati</taxon>
        <taxon>Bacteroidota</taxon>
        <taxon>Cytophagia</taxon>
        <taxon>Cytophagales</taxon>
        <taxon>Cyclobacteriaceae</taxon>
        <taxon>Algoriphagus</taxon>
    </lineage>
</organism>
<keyword evidence="6" id="KW-0418">Kinase</keyword>
<dbReference type="InterPro" id="IPR036097">
    <property type="entry name" value="HisK_dim/P_sf"/>
</dbReference>
<evidence type="ECO:0000256" key="1">
    <source>
        <dbReference type="ARBA" id="ARBA00000085"/>
    </source>
</evidence>
<dbReference type="PROSITE" id="PS50109">
    <property type="entry name" value="HIS_KIN"/>
    <property type="match status" value="1"/>
</dbReference>
<dbReference type="EC" id="2.7.13.3" evidence="2"/>
<evidence type="ECO:0000256" key="3">
    <source>
        <dbReference type="ARBA" id="ARBA00022553"/>
    </source>
</evidence>
<dbReference type="InterPro" id="IPR004358">
    <property type="entry name" value="Sig_transdc_His_kin-like_C"/>
</dbReference>
<dbReference type="SUPFAM" id="SSF47384">
    <property type="entry name" value="Homodimeric domain of signal transducing histidine kinase"/>
    <property type="match status" value="1"/>
</dbReference>
<name>A0A841N464_9BACT</name>
<protein>
    <recommendedName>
        <fullName evidence="2">histidine kinase</fullName>
        <ecNumber evidence="2">2.7.13.3</ecNumber>
    </recommendedName>
</protein>
<feature type="transmembrane region" description="Helical" evidence="4">
    <location>
        <begin position="9"/>
        <end position="26"/>
    </location>
</feature>
<dbReference type="InterPro" id="IPR003594">
    <property type="entry name" value="HATPase_dom"/>
</dbReference>
<dbReference type="SMART" id="SM00388">
    <property type="entry name" value="HisKA"/>
    <property type="match status" value="1"/>
</dbReference>
<dbReference type="Proteomes" id="UP000588604">
    <property type="component" value="Unassembled WGS sequence"/>
</dbReference>
<comment type="caution">
    <text evidence="6">The sequence shown here is derived from an EMBL/GenBank/DDBJ whole genome shotgun (WGS) entry which is preliminary data.</text>
</comment>
<dbReference type="Pfam" id="PF00512">
    <property type="entry name" value="HisKA"/>
    <property type="match status" value="1"/>
</dbReference>
<evidence type="ECO:0000313" key="6">
    <source>
        <dbReference type="EMBL" id="MBB6328931.1"/>
    </source>
</evidence>
<keyword evidence="6" id="KW-0808">Transferase</keyword>
<dbReference type="EMBL" id="JACIJO010000006">
    <property type="protein sequence ID" value="MBB6328931.1"/>
    <property type="molecule type" value="Genomic_DNA"/>
</dbReference>
<dbReference type="CDD" id="cd00082">
    <property type="entry name" value="HisKA"/>
    <property type="match status" value="1"/>
</dbReference>
<dbReference type="PANTHER" id="PTHR43547">
    <property type="entry name" value="TWO-COMPONENT HISTIDINE KINASE"/>
    <property type="match status" value="1"/>
</dbReference>
<keyword evidence="4" id="KW-0472">Membrane</keyword>
<reference evidence="6 7" key="1">
    <citation type="submission" date="2020-08" db="EMBL/GenBank/DDBJ databases">
        <title>Genomic Encyclopedia of Type Strains, Phase IV (KMG-IV): sequencing the most valuable type-strain genomes for metagenomic binning, comparative biology and taxonomic classification.</title>
        <authorList>
            <person name="Goeker M."/>
        </authorList>
    </citation>
    <scope>NUCLEOTIDE SEQUENCE [LARGE SCALE GENOMIC DNA]</scope>
    <source>
        <strain evidence="6 7">DSM 102044</strain>
    </source>
</reference>
<dbReference type="SUPFAM" id="SSF55874">
    <property type="entry name" value="ATPase domain of HSP90 chaperone/DNA topoisomerase II/histidine kinase"/>
    <property type="match status" value="1"/>
</dbReference>
<dbReference type="SMART" id="SM00387">
    <property type="entry name" value="HATPase_c"/>
    <property type="match status" value="1"/>
</dbReference>